<gene>
    <name evidence="4" type="ORF">ACFQMG_16110</name>
</gene>
<evidence type="ECO:0000313" key="5">
    <source>
        <dbReference type="Proteomes" id="UP001596435"/>
    </source>
</evidence>
<reference evidence="5" key="1">
    <citation type="journal article" date="2019" name="Int. J. Syst. Evol. Microbiol.">
        <title>The Global Catalogue of Microorganisms (GCM) 10K type strain sequencing project: providing services to taxonomists for standard genome sequencing and annotation.</title>
        <authorList>
            <consortium name="The Broad Institute Genomics Platform"/>
            <consortium name="The Broad Institute Genome Sequencing Center for Infectious Disease"/>
            <person name="Wu L."/>
            <person name="Ma J."/>
        </authorList>
    </citation>
    <scope>NUCLEOTIDE SEQUENCE [LARGE SCALE GENOMIC DNA]</scope>
    <source>
        <strain evidence="5">CGMCC 1.12859</strain>
    </source>
</reference>
<dbReference type="Pfam" id="PF13828">
    <property type="entry name" value="DUF4190"/>
    <property type="match status" value="1"/>
</dbReference>
<dbReference type="Proteomes" id="UP001596435">
    <property type="component" value="Unassembled WGS sequence"/>
</dbReference>
<sequence>MPDSPSPGSTASQQAPQTVPRGAGGLPAYPRQTAAGYYGPRHSGPNGNAVWSFVLGLAGAIPGGLVFGGIALSQIRDTGQSGTWLAVSGMVLSVLWIPVVVVALMGWKV</sequence>
<feature type="domain" description="DUF4190" evidence="3">
    <location>
        <begin position="49"/>
        <end position="102"/>
    </location>
</feature>
<keyword evidence="2" id="KW-1133">Transmembrane helix</keyword>
<comment type="caution">
    <text evidence="4">The sequence shown here is derived from an EMBL/GenBank/DDBJ whole genome shotgun (WGS) entry which is preliminary data.</text>
</comment>
<evidence type="ECO:0000256" key="2">
    <source>
        <dbReference type="SAM" id="Phobius"/>
    </source>
</evidence>
<keyword evidence="2" id="KW-0472">Membrane</keyword>
<evidence type="ECO:0000259" key="3">
    <source>
        <dbReference type="Pfam" id="PF13828"/>
    </source>
</evidence>
<keyword evidence="5" id="KW-1185">Reference proteome</keyword>
<accession>A0ABW2FYL4</accession>
<organism evidence="4 5">
    <name type="scientific">Kitasatospora paranensis</name>
    <dbReference type="NCBI Taxonomy" id="258053"/>
    <lineage>
        <taxon>Bacteria</taxon>
        <taxon>Bacillati</taxon>
        <taxon>Actinomycetota</taxon>
        <taxon>Actinomycetes</taxon>
        <taxon>Kitasatosporales</taxon>
        <taxon>Streptomycetaceae</taxon>
        <taxon>Kitasatospora</taxon>
    </lineage>
</organism>
<feature type="transmembrane region" description="Helical" evidence="2">
    <location>
        <begin position="84"/>
        <end position="107"/>
    </location>
</feature>
<feature type="compositionally biased region" description="Polar residues" evidence="1">
    <location>
        <begin position="1"/>
        <end position="17"/>
    </location>
</feature>
<protein>
    <submittedName>
        <fullName evidence="4">DUF4190 domain-containing protein</fullName>
    </submittedName>
</protein>
<evidence type="ECO:0000313" key="4">
    <source>
        <dbReference type="EMBL" id="MFC7181082.1"/>
    </source>
</evidence>
<name>A0ABW2FYL4_9ACTN</name>
<dbReference type="InterPro" id="IPR025241">
    <property type="entry name" value="DUF4190"/>
</dbReference>
<proteinExistence type="predicted"/>
<feature type="region of interest" description="Disordered" evidence="1">
    <location>
        <begin position="1"/>
        <end position="28"/>
    </location>
</feature>
<dbReference type="EMBL" id="JBHTAJ010000027">
    <property type="protein sequence ID" value="MFC7181082.1"/>
    <property type="molecule type" value="Genomic_DNA"/>
</dbReference>
<evidence type="ECO:0000256" key="1">
    <source>
        <dbReference type="SAM" id="MobiDB-lite"/>
    </source>
</evidence>
<feature type="transmembrane region" description="Helical" evidence="2">
    <location>
        <begin position="49"/>
        <end position="72"/>
    </location>
</feature>
<dbReference type="RefSeq" id="WP_345707549.1">
    <property type="nucleotide sequence ID" value="NZ_BAABKV010000001.1"/>
</dbReference>
<keyword evidence="2" id="KW-0812">Transmembrane</keyword>